<gene>
    <name evidence="1" type="ORF">K443DRAFT_6505</name>
</gene>
<accession>A0A0C9XWK7</accession>
<evidence type="ECO:0000313" key="1">
    <source>
        <dbReference type="EMBL" id="KIK01977.1"/>
    </source>
</evidence>
<proteinExistence type="predicted"/>
<organism evidence="1 2">
    <name type="scientific">Laccaria amethystina LaAM-08-1</name>
    <dbReference type="NCBI Taxonomy" id="1095629"/>
    <lineage>
        <taxon>Eukaryota</taxon>
        <taxon>Fungi</taxon>
        <taxon>Dikarya</taxon>
        <taxon>Basidiomycota</taxon>
        <taxon>Agaricomycotina</taxon>
        <taxon>Agaricomycetes</taxon>
        <taxon>Agaricomycetidae</taxon>
        <taxon>Agaricales</taxon>
        <taxon>Agaricineae</taxon>
        <taxon>Hydnangiaceae</taxon>
        <taxon>Laccaria</taxon>
    </lineage>
</organism>
<dbReference type="EMBL" id="KN838599">
    <property type="protein sequence ID" value="KIK01977.1"/>
    <property type="molecule type" value="Genomic_DNA"/>
</dbReference>
<dbReference type="AlphaFoldDB" id="A0A0C9XWK7"/>
<evidence type="ECO:0000313" key="2">
    <source>
        <dbReference type="Proteomes" id="UP000054477"/>
    </source>
</evidence>
<protein>
    <submittedName>
        <fullName evidence="1">Uncharacterized protein</fullName>
    </submittedName>
</protein>
<reference evidence="2" key="2">
    <citation type="submission" date="2015-01" db="EMBL/GenBank/DDBJ databases">
        <title>Evolutionary Origins and Diversification of the Mycorrhizal Mutualists.</title>
        <authorList>
            <consortium name="DOE Joint Genome Institute"/>
            <consortium name="Mycorrhizal Genomics Consortium"/>
            <person name="Kohler A."/>
            <person name="Kuo A."/>
            <person name="Nagy L.G."/>
            <person name="Floudas D."/>
            <person name="Copeland A."/>
            <person name="Barry K.W."/>
            <person name="Cichocki N."/>
            <person name="Veneault-Fourrey C."/>
            <person name="LaButti K."/>
            <person name="Lindquist E.A."/>
            <person name="Lipzen A."/>
            <person name="Lundell T."/>
            <person name="Morin E."/>
            <person name="Murat C."/>
            <person name="Riley R."/>
            <person name="Ohm R."/>
            <person name="Sun H."/>
            <person name="Tunlid A."/>
            <person name="Henrissat B."/>
            <person name="Grigoriev I.V."/>
            <person name="Hibbett D.S."/>
            <person name="Martin F."/>
        </authorList>
    </citation>
    <scope>NUCLEOTIDE SEQUENCE [LARGE SCALE GENOMIC DNA]</scope>
    <source>
        <strain evidence="2">LaAM-08-1</strain>
    </source>
</reference>
<dbReference type="HOGENOM" id="CLU_2831581_0_0_1"/>
<keyword evidence="2" id="KW-1185">Reference proteome</keyword>
<sequence>MSEHPNMCPPTTTHFRLTTLQRMSAPTLCHPGATSFGTWQPDDECRIRRLSSFHSGVPVNSYIVVT</sequence>
<reference evidence="1 2" key="1">
    <citation type="submission" date="2014-04" db="EMBL/GenBank/DDBJ databases">
        <authorList>
            <consortium name="DOE Joint Genome Institute"/>
            <person name="Kuo A."/>
            <person name="Kohler A."/>
            <person name="Nagy L.G."/>
            <person name="Floudas D."/>
            <person name="Copeland A."/>
            <person name="Barry K.W."/>
            <person name="Cichocki N."/>
            <person name="Veneault-Fourrey C."/>
            <person name="LaButti K."/>
            <person name="Lindquist E.A."/>
            <person name="Lipzen A."/>
            <person name="Lundell T."/>
            <person name="Morin E."/>
            <person name="Murat C."/>
            <person name="Sun H."/>
            <person name="Tunlid A."/>
            <person name="Henrissat B."/>
            <person name="Grigoriev I.V."/>
            <person name="Hibbett D.S."/>
            <person name="Martin F."/>
            <person name="Nordberg H.P."/>
            <person name="Cantor M.N."/>
            <person name="Hua S.X."/>
        </authorList>
    </citation>
    <scope>NUCLEOTIDE SEQUENCE [LARGE SCALE GENOMIC DNA]</scope>
    <source>
        <strain evidence="1 2">LaAM-08-1</strain>
    </source>
</reference>
<dbReference type="Proteomes" id="UP000054477">
    <property type="component" value="Unassembled WGS sequence"/>
</dbReference>
<name>A0A0C9XWK7_9AGAR</name>